<accession>A0A4Y9Y708</accession>
<name>A0A4Y9Y708_9AGAM</name>
<organism evidence="1 2">
    <name type="scientific">Dentipellis fragilis</name>
    <dbReference type="NCBI Taxonomy" id="205917"/>
    <lineage>
        <taxon>Eukaryota</taxon>
        <taxon>Fungi</taxon>
        <taxon>Dikarya</taxon>
        <taxon>Basidiomycota</taxon>
        <taxon>Agaricomycotina</taxon>
        <taxon>Agaricomycetes</taxon>
        <taxon>Russulales</taxon>
        <taxon>Hericiaceae</taxon>
        <taxon>Dentipellis</taxon>
    </lineage>
</organism>
<dbReference type="EMBL" id="SEOQ01000732">
    <property type="protein sequence ID" value="TFY57688.1"/>
    <property type="molecule type" value="Genomic_DNA"/>
</dbReference>
<reference evidence="1 2" key="1">
    <citation type="submission" date="2019-02" db="EMBL/GenBank/DDBJ databases">
        <title>Genome sequencing of the rare red list fungi Dentipellis fragilis.</title>
        <authorList>
            <person name="Buettner E."/>
            <person name="Kellner H."/>
        </authorList>
    </citation>
    <scope>NUCLEOTIDE SEQUENCE [LARGE SCALE GENOMIC DNA]</scope>
    <source>
        <strain evidence="1 2">DSM 105465</strain>
    </source>
</reference>
<evidence type="ECO:0008006" key="3">
    <source>
        <dbReference type="Google" id="ProtNLM"/>
    </source>
</evidence>
<sequence>MHRALNLDILCYMIIFLENRDIFRLSVTHRSAYEALLPLTWSTLVFTDCDLALRCCRSLAVNKDRMRFVRRLLVSYWCILPYPPTRPTSLVPFLSEFLRLAINLRSVDIRLLEQPGFCTPEIIEPLTCLHQLSTMALGLMTTTNCHYLSRLRTKCLRSIELEIDERLTNITDFLRPFQATLEEVRLNLWAPPTVHFASVSVHLVINNGDIWPHVHTLELKGISVLAPSTLVHAFPQVRSLRVYNQRRHSLRDRRPCIWPSLALVESNSLDALDELVDWEHTGHLDRLDLSAASVPWRKGRENMPWGSAIEIPRLEEVLRWTSPNAFSLALVVPMPPSFFDMLKIAAPQLGHLGIYFYEWQSPSFNKHFEDKELGDLLPFGMEELPITSFRLHLHVCDRLQRRIKNIVSERFLPKLPHVEYVHYKSHSDNEDTTWRIIRNAEGSVQLSDVPDDQQYALKQRGGFA</sequence>
<comment type="caution">
    <text evidence="1">The sequence shown here is derived from an EMBL/GenBank/DDBJ whole genome shotgun (WGS) entry which is preliminary data.</text>
</comment>
<keyword evidence="2" id="KW-1185">Reference proteome</keyword>
<evidence type="ECO:0000313" key="2">
    <source>
        <dbReference type="Proteomes" id="UP000298327"/>
    </source>
</evidence>
<gene>
    <name evidence="1" type="ORF">EVG20_g8442</name>
</gene>
<proteinExistence type="predicted"/>
<evidence type="ECO:0000313" key="1">
    <source>
        <dbReference type="EMBL" id="TFY57688.1"/>
    </source>
</evidence>
<dbReference type="AlphaFoldDB" id="A0A4Y9Y708"/>
<dbReference type="Proteomes" id="UP000298327">
    <property type="component" value="Unassembled WGS sequence"/>
</dbReference>
<dbReference type="OrthoDB" id="10344351at2759"/>
<protein>
    <recommendedName>
        <fullName evidence="3">F-box domain-containing protein</fullName>
    </recommendedName>
</protein>